<evidence type="ECO:0000313" key="2">
    <source>
        <dbReference type="EMBL" id="MCP2174502.1"/>
    </source>
</evidence>
<dbReference type="EMBL" id="JAMTCJ010000001">
    <property type="protein sequence ID" value="MCP2174502.1"/>
    <property type="molecule type" value="Genomic_DNA"/>
</dbReference>
<comment type="caution">
    <text evidence="2">The sequence shown here is derived from an EMBL/GenBank/DDBJ whole genome shotgun (WGS) entry which is preliminary data.</text>
</comment>
<dbReference type="Pfam" id="PF13577">
    <property type="entry name" value="SnoaL_4"/>
    <property type="match status" value="1"/>
</dbReference>
<protein>
    <submittedName>
        <fullName evidence="2">SnoaL-like domain-containing protein</fullName>
    </submittedName>
</protein>
<evidence type="ECO:0000313" key="3">
    <source>
        <dbReference type="Proteomes" id="UP001206895"/>
    </source>
</evidence>
<dbReference type="RefSeq" id="WP_253659558.1">
    <property type="nucleotide sequence ID" value="NZ_BAAAJQ010000001.1"/>
</dbReference>
<keyword evidence="3" id="KW-1185">Reference proteome</keyword>
<feature type="domain" description="SnoaL-like" evidence="1">
    <location>
        <begin position="5"/>
        <end position="130"/>
    </location>
</feature>
<reference evidence="2 3" key="1">
    <citation type="submission" date="2022-06" db="EMBL/GenBank/DDBJ databases">
        <title>Genomic Encyclopedia of Archaeal and Bacterial Type Strains, Phase II (KMG-II): from individual species to whole genera.</title>
        <authorList>
            <person name="Goeker M."/>
        </authorList>
    </citation>
    <scope>NUCLEOTIDE SEQUENCE [LARGE SCALE GENOMIC DNA]</scope>
    <source>
        <strain evidence="2 3">DSM 44693</strain>
    </source>
</reference>
<name>A0ABT1H8B8_9NOCA</name>
<dbReference type="InterPro" id="IPR032710">
    <property type="entry name" value="NTF2-like_dom_sf"/>
</dbReference>
<dbReference type="SUPFAM" id="SSF54427">
    <property type="entry name" value="NTF2-like"/>
    <property type="match status" value="1"/>
</dbReference>
<dbReference type="InterPro" id="IPR037401">
    <property type="entry name" value="SnoaL-like"/>
</dbReference>
<dbReference type="Proteomes" id="UP001206895">
    <property type="component" value="Unassembled WGS sequence"/>
</dbReference>
<dbReference type="Gene3D" id="3.10.450.50">
    <property type="match status" value="1"/>
</dbReference>
<organism evidence="2 3">
    <name type="scientific">Williamsia maris</name>
    <dbReference type="NCBI Taxonomy" id="72806"/>
    <lineage>
        <taxon>Bacteria</taxon>
        <taxon>Bacillati</taxon>
        <taxon>Actinomycetota</taxon>
        <taxon>Actinomycetes</taxon>
        <taxon>Mycobacteriales</taxon>
        <taxon>Nocardiaceae</taxon>
        <taxon>Williamsia</taxon>
    </lineage>
</organism>
<gene>
    <name evidence="2" type="ORF">LX13_000309</name>
</gene>
<sequence>MLGLQEISDRLEIQQLITDYSTAVDTRQFERLLDIFTPDAVIDYSAVGGTVGTPAEVVPWLRENLAIFSDYFHLVGNHSIVVDGDTATATSICVNPMVFADTAPQAMMIVGVWYHDTFVRTPNAWRMTGRVEQKSFMHSV</sequence>
<accession>A0ABT1H8B8</accession>
<evidence type="ECO:0000259" key="1">
    <source>
        <dbReference type="Pfam" id="PF13577"/>
    </source>
</evidence>
<proteinExistence type="predicted"/>